<evidence type="ECO:0000313" key="2">
    <source>
        <dbReference type="WBParaSite" id="Csp11.Scaffold408.g935.t1"/>
    </source>
</evidence>
<organism evidence="1 2">
    <name type="scientific">Caenorhabditis tropicalis</name>
    <dbReference type="NCBI Taxonomy" id="1561998"/>
    <lineage>
        <taxon>Eukaryota</taxon>
        <taxon>Metazoa</taxon>
        <taxon>Ecdysozoa</taxon>
        <taxon>Nematoda</taxon>
        <taxon>Chromadorea</taxon>
        <taxon>Rhabditida</taxon>
        <taxon>Rhabditina</taxon>
        <taxon>Rhabditomorpha</taxon>
        <taxon>Rhabditoidea</taxon>
        <taxon>Rhabditidae</taxon>
        <taxon>Peloderinae</taxon>
        <taxon>Caenorhabditis</taxon>
    </lineage>
</organism>
<reference evidence="2" key="1">
    <citation type="submission" date="2016-11" db="UniProtKB">
        <authorList>
            <consortium name="WormBaseParasite"/>
        </authorList>
    </citation>
    <scope>IDENTIFICATION</scope>
</reference>
<dbReference type="WBParaSite" id="Csp11.Scaffold408.g935.t1">
    <property type="protein sequence ID" value="Csp11.Scaffold408.g935.t1"/>
    <property type="gene ID" value="Csp11.Scaffold408.g935"/>
</dbReference>
<accession>A0A1I7SZ85</accession>
<dbReference type="Proteomes" id="UP000095282">
    <property type="component" value="Unplaced"/>
</dbReference>
<evidence type="ECO:0000313" key="1">
    <source>
        <dbReference type="Proteomes" id="UP000095282"/>
    </source>
</evidence>
<sequence>MKKRDERSCVFESFRLKREYSIMTSDMFKHERVLMEHWFYSDDCFYQFKVYFYPLIRTRRISSNNE</sequence>
<protein>
    <submittedName>
        <fullName evidence="2">Ovule protein</fullName>
    </submittedName>
</protein>
<name>A0A1I7SZ85_9PELO</name>
<dbReference type="AlphaFoldDB" id="A0A1I7SZ85"/>
<proteinExistence type="predicted"/>
<keyword evidence="1" id="KW-1185">Reference proteome</keyword>